<dbReference type="Proteomes" id="UP001246576">
    <property type="component" value="Unassembled WGS sequence"/>
</dbReference>
<dbReference type="EMBL" id="JAVLSJ010000001">
    <property type="protein sequence ID" value="MDR9847109.1"/>
    <property type="molecule type" value="Genomic_DNA"/>
</dbReference>
<name>A0ABU2EG39_9BURK</name>
<keyword evidence="2" id="KW-1185">Reference proteome</keyword>
<gene>
    <name evidence="1" type="ORF">RI048_02665</name>
</gene>
<dbReference type="Gene3D" id="3.30.420.10">
    <property type="entry name" value="Ribonuclease H-like superfamily/Ribonuclease H"/>
    <property type="match status" value="1"/>
</dbReference>
<protein>
    <submittedName>
        <fullName evidence="1">Uncharacterized protein</fullName>
    </submittedName>
</protein>
<sequence>MQVIKVVGMDPSLSNFGIAKASLDVETLKILDITFELGKTKPEQDAKTRKVVRKNSEDLERAKLLLASALDATQDAVMAFVEVPVGSQSARAMASYGICLGVLAAVEGKLPMIQVTPSEVKLVGAGVKTATKEEMIKAMVAKYPDAPWPRQTIKGETKLIASSCEHLADALAAIEAGIATQDFKRTLAMFKSTPLFQSLMKRAA</sequence>
<dbReference type="InterPro" id="IPR036397">
    <property type="entry name" value="RNaseH_sf"/>
</dbReference>
<evidence type="ECO:0000313" key="2">
    <source>
        <dbReference type="Proteomes" id="UP001246576"/>
    </source>
</evidence>
<comment type="caution">
    <text evidence="1">The sequence shown here is derived from an EMBL/GenBank/DDBJ whole genome shotgun (WGS) entry which is preliminary data.</text>
</comment>
<dbReference type="RefSeq" id="WP_310839530.1">
    <property type="nucleotide sequence ID" value="NZ_JAVLSJ010000001.1"/>
</dbReference>
<accession>A0ABU2EG39</accession>
<proteinExistence type="predicted"/>
<organism evidence="1 2">
    <name type="scientific">Herbaspirillum huttiense subsp. lycopersici</name>
    <dbReference type="NCBI Taxonomy" id="3074428"/>
    <lineage>
        <taxon>Bacteria</taxon>
        <taxon>Pseudomonadati</taxon>
        <taxon>Pseudomonadota</taxon>
        <taxon>Betaproteobacteria</taxon>
        <taxon>Burkholderiales</taxon>
        <taxon>Oxalobacteraceae</taxon>
        <taxon>Herbaspirillum</taxon>
    </lineage>
</organism>
<evidence type="ECO:0000313" key="1">
    <source>
        <dbReference type="EMBL" id="MDR9847109.1"/>
    </source>
</evidence>
<reference evidence="1" key="1">
    <citation type="submission" date="2023-09" db="EMBL/GenBank/DDBJ databases">
        <title>Description of first Herbaspirillum huttiense subsp. nephrolepsisexaltata and Herbaspirillum huttiense subsp. lycopersicon.</title>
        <authorList>
            <person name="Poudel M."/>
            <person name="Sharma A."/>
            <person name="Goss E."/>
            <person name="Tapia J.H."/>
            <person name="Harmon C.M."/>
            <person name="Jones J.B."/>
        </authorList>
    </citation>
    <scope>NUCLEOTIDE SEQUENCE</scope>
    <source>
        <strain evidence="1">SE1</strain>
    </source>
</reference>